<protein>
    <submittedName>
        <fullName evidence="1">DUF455 family protein</fullName>
    </submittedName>
    <submittedName>
        <fullName evidence="2">Ferritin-like domain-containing protein</fullName>
    </submittedName>
</protein>
<dbReference type="Proteomes" id="UP000271137">
    <property type="component" value="Unassembled WGS sequence"/>
</dbReference>
<dbReference type="InterPro" id="IPR011197">
    <property type="entry name" value="UCP012318"/>
</dbReference>
<dbReference type="InterPro" id="IPR007402">
    <property type="entry name" value="DUF455"/>
</dbReference>
<reference evidence="1 4" key="1">
    <citation type="submission" date="2018-11" db="EMBL/GenBank/DDBJ databases">
        <title>The genome of Variovorax sp T529.</title>
        <authorList>
            <person name="Gao J."/>
        </authorList>
    </citation>
    <scope>NUCLEOTIDE SEQUENCE [LARGE SCALE GENOMIC DNA]</scope>
    <source>
        <strain evidence="1 4">T529</strain>
    </source>
</reference>
<dbReference type="SUPFAM" id="SSF47240">
    <property type="entry name" value="Ferritin-like"/>
    <property type="match status" value="1"/>
</dbReference>
<proteinExistence type="predicted"/>
<sequence length="270" mass="30066">MHPRLSALAALRLTDPEQKVAATRATAAVAATDSIATDPLRVVGDDIGVPGRPERPLRVAATAVQKRSPFTPEGRAALIHSICHIEFNAINLALDAAWRYDGMPEAYYRDWLRVADEEAQHFTLLHAHLQDMGWRYGDFPGHDGLWSMCEKTRDDVLARMALVPRTLEARGLDATPLIQAKLRRVDTPDALRAVEILDIILRDEVGHVAIGNHWYRWLCERAGRDPEATYPELVARYEAPRLKPPFNLEARGQAGFSAEELRALSAAAKD</sequence>
<name>A0A3P3EDU8_9BURK</name>
<dbReference type="InterPro" id="IPR009078">
    <property type="entry name" value="Ferritin-like_SF"/>
</dbReference>
<gene>
    <name evidence="1" type="ORF">EH244_25265</name>
    <name evidence="2" type="ORF">EJO66_27515</name>
</gene>
<organism evidence="1 4">
    <name type="scientific">Variovorax beijingensis</name>
    <dbReference type="NCBI Taxonomy" id="2496117"/>
    <lineage>
        <taxon>Bacteria</taxon>
        <taxon>Pseudomonadati</taxon>
        <taxon>Pseudomonadota</taxon>
        <taxon>Betaproteobacteria</taxon>
        <taxon>Burkholderiales</taxon>
        <taxon>Comamonadaceae</taxon>
        <taxon>Variovorax</taxon>
    </lineage>
</organism>
<dbReference type="RefSeq" id="WP_124961060.1">
    <property type="nucleotide sequence ID" value="NZ_CBFHCE010000089.1"/>
</dbReference>
<dbReference type="Pfam" id="PF04305">
    <property type="entry name" value="DUF455"/>
    <property type="match status" value="1"/>
</dbReference>
<dbReference type="AlphaFoldDB" id="A0A3P3EDU8"/>
<dbReference type="EMBL" id="RQXU01000021">
    <property type="protein sequence ID" value="RRH83368.1"/>
    <property type="molecule type" value="Genomic_DNA"/>
</dbReference>
<evidence type="ECO:0000313" key="1">
    <source>
        <dbReference type="EMBL" id="RRH83368.1"/>
    </source>
</evidence>
<reference evidence="2 3" key="2">
    <citation type="submission" date="2018-12" db="EMBL/GenBank/DDBJ databases">
        <title>The genome sequences of strain 502.</title>
        <authorList>
            <person name="Gao J."/>
            <person name="Sun J."/>
        </authorList>
    </citation>
    <scope>NUCLEOTIDE SEQUENCE [LARGE SCALE GENOMIC DNA]</scope>
    <source>
        <strain evidence="2 3">502</strain>
    </source>
</reference>
<comment type="caution">
    <text evidence="1">The sequence shown here is derived from an EMBL/GenBank/DDBJ whole genome shotgun (WGS) entry which is preliminary data.</text>
</comment>
<accession>A0A3P3EDU8</accession>
<evidence type="ECO:0000313" key="3">
    <source>
        <dbReference type="Proteomes" id="UP000271137"/>
    </source>
</evidence>
<keyword evidence="3" id="KW-1185">Reference proteome</keyword>
<evidence type="ECO:0000313" key="4">
    <source>
        <dbReference type="Proteomes" id="UP000271590"/>
    </source>
</evidence>
<dbReference type="EMBL" id="RXFQ01000021">
    <property type="protein sequence ID" value="RSZ30101.1"/>
    <property type="molecule type" value="Genomic_DNA"/>
</dbReference>
<dbReference type="PANTHER" id="PTHR42782:SF4">
    <property type="entry name" value="DUF455 DOMAIN-CONTAINING PROTEIN"/>
    <property type="match status" value="1"/>
</dbReference>
<dbReference type="Proteomes" id="UP000271590">
    <property type="component" value="Unassembled WGS sequence"/>
</dbReference>
<dbReference type="CDD" id="cd00657">
    <property type="entry name" value="Ferritin_like"/>
    <property type="match status" value="1"/>
</dbReference>
<dbReference type="PANTHER" id="PTHR42782">
    <property type="entry name" value="SI:CH73-314G15.3"/>
    <property type="match status" value="1"/>
</dbReference>
<evidence type="ECO:0000313" key="2">
    <source>
        <dbReference type="EMBL" id="RSZ30101.1"/>
    </source>
</evidence>
<dbReference type="PIRSF" id="PIRSF012318">
    <property type="entry name" value="UCP012318"/>
    <property type="match status" value="1"/>
</dbReference>